<dbReference type="SUPFAM" id="SSF50331">
    <property type="entry name" value="MOP-like"/>
    <property type="match status" value="1"/>
</dbReference>
<evidence type="ECO:0000313" key="1">
    <source>
        <dbReference type="EMBL" id="NEK55535.1"/>
    </source>
</evidence>
<dbReference type="EMBL" id="WXXP01000629">
    <property type="protein sequence ID" value="NEK55535.1"/>
    <property type="molecule type" value="Genomic_DNA"/>
</dbReference>
<keyword evidence="1" id="KW-0067">ATP-binding</keyword>
<gene>
    <name evidence="1" type="ORF">GUK36_40605</name>
</gene>
<proteinExistence type="predicted"/>
<protein>
    <submittedName>
        <fullName evidence="1">Glycerol-3-phosphate ABC transporter ATP-binding protein</fullName>
    </submittedName>
</protein>
<keyword evidence="1" id="KW-0547">Nucleotide-binding</keyword>
<dbReference type="GO" id="GO:0005524">
    <property type="term" value="F:ATP binding"/>
    <property type="evidence" value="ECO:0007669"/>
    <property type="project" value="UniProtKB-KW"/>
</dbReference>
<name>A0A6P0DVI2_RHILE</name>
<dbReference type="InterPro" id="IPR008995">
    <property type="entry name" value="Mo/tungstate-bd_C_term_dom"/>
</dbReference>
<reference evidence="1 2" key="1">
    <citation type="submission" date="2020-01" db="EMBL/GenBank/DDBJ databases">
        <title>Rhizobium genotypes associated with high levels of biological nitrogen fixation by grain legumes in a temperate-maritime cropping system.</title>
        <authorList>
            <person name="Maluk M."/>
            <person name="Francesc Ferrando Molina F."/>
            <person name="Lopez Del Egido L."/>
            <person name="Lafos M."/>
            <person name="Langarica-Fuentes A."/>
            <person name="Gebre Yohannes G."/>
            <person name="Young M.W."/>
            <person name="Martin P."/>
            <person name="Gantlett R."/>
            <person name="Kenicer G."/>
            <person name="Hawes C."/>
            <person name="Begg G.S."/>
            <person name="Quilliam R.S."/>
            <person name="Squire G.R."/>
            <person name="Poole P.S."/>
            <person name="Young P.W."/>
            <person name="Iannetta P.M."/>
            <person name="James E.K."/>
        </authorList>
    </citation>
    <scope>NUCLEOTIDE SEQUENCE [LARGE SCALE GENOMIC DNA]</scope>
    <source>
        <strain evidence="1 2">JHI944</strain>
    </source>
</reference>
<organism evidence="1 2">
    <name type="scientific">Rhizobium leguminosarum</name>
    <dbReference type="NCBI Taxonomy" id="384"/>
    <lineage>
        <taxon>Bacteria</taxon>
        <taxon>Pseudomonadati</taxon>
        <taxon>Pseudomonadota</taxon>
        <taxon>Alphaproteobacteria</taxon>
        <taxon>Hyphomicrobiales</taxon>
        <taxon>Rhizobiaceae</taxon>
        <taxon>Rhizobium/Agrobacterium group</taxon>
        <taxon>Rhizobium</taxon>
    </lineage>
</organism>
<comment type="caution">
    <text evidence="1">The sequence shown here is derived from an EMBL/GenBank/DDBJ whole genome shotgun (WGS) entry which is preliminary data.</text>
</comment>
<feature type="non-terminal residue" evidence="1">
    <location>
        <position position="1"/>
    </location>
</feature>
<dbReference type="AlphaFoldDB" id="A0A6P0DVI2"/>
<evidence type="ECO:0000313" key="2">
    <source>
        <dbReference type="Proteomes" id="UP000471409"/>
    </source>
</evidence>
<dbReference type="Proteomes" id="UP000471409">
    <property type="component" value="Unassembled WGS sequence"/>
</dbReference>
<accession>A0A6P0DVI2</accession>
<sequence length="76" mass="7679">SEVILHCRLEAIGQTIVAKVQPSEASGLAAGDPVGLRLSPGRTLIFAEDGSRLAGSVATGDAGLIAGDSQRERAHG</sequence>